<dbReference type="Pfam" id="PF02768">
    <property type="entry name" value="DNA_pol3_beta_3"/>
    <property type="match status" value="1"/>
</dbReference>
<evidence type="ECO:0000313" key="17">
    <source>
        <dbReference type="Proteomes" id="UP000253857"/>
    </source>
</evidence>
<dbReference type="InterPro" id="IPR046938">
    <property type="entry name" value="DNA_clamp_sf"/>
</dbReference>
<dbReference type="Gene3D" id="3.10.150.10">
    <property type="entry name" value="DNA Polymerase III, subunit A, domain 2"/>
    <property type="match status" value="1"/>
</dbReference>
<dbReference type="EMBL" id="PPTU01000026">
    <property type="protein sequence ID" value="RDB67852.1"/>
    <property type="molecule type" value="Genomic_DNA"/>
</dbReference>
<dbReference type="Pfam" id="PF00712">
    <property type="entry name" value="DNA_pol3_beta"/>
    <property type="match status" value="1"/>
</dbReference>
<evidence type="ECO:0000256" key="1">
    <source>
        <dbReference type="ARBA" id="ARBA00004496"/>
    </source>
</evidence>
<evidence type="ECO:0000256" key="4">
    <source>
        <dbReference type="ARBA" id="ARBA00022679"/>
    </source>
</evidence>
<dbReference type="PANTHER" id="PTHR30478:SF0">
    <property type="entry name" value="BETA SLIDING CLAMP"/>
    <property type="match status" value="1"/>
</dbReference>
<keyword evidence="7 9" id="KW-0239">DNA-directed DNA polymerase</keyword>
<dbReference type="EMBL" id="VEVP01000060">
    <property type="protein sequence ID" value="TNU88529.1"/>
    <property type="molecule type" value="Genomic_DNA"/>
</dbReference>
<dbReference type="Proteomes" id="UP000253970">
    <property type="component" value="Unassembled WGS sequence"/>
</dbReference>
<gene>
    <name evidence="14" type="primary">dnaN</name>
    <name evidence="15" type="ORF">C1871_13320</name>
    <name evidence="14" type="ORF">C1875_12855</name>
    <name evidence="16" type="ORF">FIC87_14455</name>
    <name evidence="13" type="ORF">GO726_01605</name>
</gene>
<evidence type="ECO:0000259" key="10">
    <source>
        <dbReference type="Pfam" id="PF00712"/>
    </source>
</evidence>
<dbReference type="GO" id="GO:0006271">
    <property type="term" value="P:DNA strand elongation involved in DNA replication"/>
    <property type="evidence" value="ECO:0007669"/>
    <property type="project" value="TreeGrafter"/>
</dbReference>
<dbReference type="InterPro" id="IPR022637">
    <property type="entry name" value="DNA_polIII_beta_cen"/>
</dbReference>
<dbReference type="InterPro" id="IPR001001">
    <property type="entry name" value="DNA_polIII_beta"/>
</dbReference>
<dbReference type="NCBIfam" id="TIGR00663">
    <property type="entry name" value="dnan"/>
    <property type="match status" value="1"/>
</dbReference>
<dbReference type="CDD" id="cd00140">
    <property type="entry name" value="beta_clamp"/>
    <property type="match status" value="1"/>
</dbReference>
<evidence type="ECO:0000313" key="14">
    <source>
        <dbReference type="EMBL" id="RDB67852.1"/>
    </source>
</evidence>
<evidence type="ECO:0000313" key="20">
    <source>
        <dbReference type="Proteomes" id="UP000436429"/>
    </source>
</evidence>
<evidence type="ECO:0000256" key="5">
    <source>
        <dbReference type="ARBA" id="ARBA00022695"/>
    </source>
</evidence>
<dbReference type="EMBL" id="PPTY01000033">
    <property type="protein sequence ID" value="RDB82527.1"/>
    <property type="molecule type" value="Genomic_DNA"/>
</dbReference>
<dbReference type="Gene3D" id="3.70.10.10">
    <property type="match status" value="1"/>
</dbReference>
<keyword evidence="5 9" id="KW-0548">Nucleotidyltransferase</keyword>
<keyword evidence="8" id="KW-0238">DNA-binding</keyword>
<keyword evidence="3 9" id="KW-0963">Cytoplasm</keyword>
<dbReference type="Proteomes" id="UP000436429">
    <property type="component" value="Unassembled WGS sequence"/>
</dbReference>
<dbReference type="SUPFAM" id="SSF55979">
    <property type="entry name" value="DNA clamp"/>
    <property type="match status" value="3"/>
</dbReference>
<dbReference type="Proteomes" id="UP000253857">
    <property type="component" value="Unassembled WGS sequence"/>
</dbReference>
<evidence type="ECO:0000256" key="2">
    <source>
        <dbReference type="ARBA" id="ARBA00010752"/>
    </source>
</evidence>
<accession>A0A369M8V1</accession>
<comment type="subcellular location">
    <subcellularLocation>
        <location evidence="1 9">Cytoplasm</location>
    </subcellularLocation>
</comment>
<evidence type="ECO:0000259" key="11">
    <source>
        <dbReference type="Pfam" id="PF02767"/>
    </source>
</evidence>
<proteinExistence type="inferred from homology"/>
<sequence length="366" mass="39787">MKFSINQSELQNALSVVLKGIATRSTLPILSGIYLDAHDDTLTLQATDLELSIQYSVSALIEETGKAVVPGKLFSEIVKNLPDAAVHVAAEDDSAVITCDTASFSIKTLDAEDFPGFPHVDVQQEVSIPFTQFASMVKRVARVVSKDESRAILTGVLITLEDTTLKMVATDSYRLAITEAELPESSAEEFQAVIAGSFLQEISSLPRSEDDLKLALAENQIVVTYHDTVFINRRLEGNFPNYRQLLPDSYATRVSMDVGHLVAGVKRTSLLGQTSSPVRFDINMASQTVQLSAVAQDVGSAQETLSCEGEGEDVEIAFNYAYVLDGLSSVSTDNVFLEVQSSMKPGIFKADEGENFLYLVMPVRIA</sequence>
<feature type="domain" description="DNA polymerase III beta sliding clamp C-terminal" evidence="12">
    <location>
        <begin position="243"/>
        <end position="364"/>
    </location>
</feature>
<keyword evidence="4 9" id="KW-0808">Transferase</keyword>
<dbReference type="GO" id="GO:0005737">
    <property type="term" value="C:cytoplasm"/>
    <property type="evidence" value="ECO:0007669"/>
    <property type="project" value="UniProtKB-SubCell"/>
</dbReference>
<evidence type="ECO:0000256" key="8">
    <source>
        <dbReference type="ARBA" id="ARBA00023125"/>
    </source>
</evidence>
<dbReference type="Pfam" id="PF02767">
    <property type="entry name" value="DNA_pol3_beta_2"/>
    <property type="match status" value="1"/>
</dbReference>
<evidence type="ECO:0000256" key="9">
    <source>
        <dbReference type="PIRNR" id="PIRNR000804"/>
    </source>
</evidence>
<evidence type="ECO:0000259" key="12">
    <source>
        <dbReference type="Pfam" id="PF02768"/>
    </source>
</evidence>
<dbReference type="PIRSF" id="PIRSF000804">
    <property type="entry name" value="DNA_pol_III_b"/>
    <property type="match status" value="1"/>
</dbReference>
<evidence type="ECO:0000256" key="7">
    <source>
        <dbReference type="ARBA" id="ARBA00022932"/>
    </source>
</evidence>
<comment type="similarity">
    <text evidence="2 9">Belongs to the beta sliding clamp family.</text>
</comment>
<name>A0A369M8V1_EGGLN</name>
<dbReference type="InterPro" id="IPR022634">
    <property type="entry name" value="DNA_polIII_beta_N"/>
</dbReference>
<organism evidence="14 18">
    <name type="scientific">Eggerthella lenta</name>
    <name type="common">Eubacterium lentum</name>
    <dbReference type="NCBI Taxonomy" id="84112"/>
    <lineage>
        <taxon>Bacteria</taxon>
        <taxon>Bacillati</taxon>
        <taxon>Actinomycetota</taxon>
        <taxon>Coriobacteriia</taxon>
        <taxon>Eggerthellales</taxon>
        <taxon>Eggerthellaceae</taxon>
        <taxon>Eggerthella</taxon>
    </lineage>
</organism>
<reference evidence="17 18" key="2">
    <citation type="journal article" date="2018" name="Elife">
        <title>Discovery and characterization of a prevalent human gut bacterial enzyme sufficient for the inactivation of a family of plant toxins.</title>
        <authorList>
            <person name="Koppel N."/>
            <person name="Bisanz J.E."/>
            <person name="Pandelia M.E."/>
            <person name="Turnbaugh P.J."/>
            <person name="Balskus E.P."/>
        </authorList>
    </citation>
    <scope>NUCLEOTIDE SEQUENCE [LARGE SCALE GENOMIC DNA]</scope>
    <source>
        <strain evidence="15 17">FAA1-1-60AUCSF</strain>
        <strain evidence="14 18">W1 BHI 6</strain>
    </source>
</reference>
<dbReference type="GO" id="GO:0003677">
    <property type="term" value="F:DNA binding"/>
    <property type="evidence" value="ECO:0007669"/>
    <property type="project" value="UniProtKB-UniRule"/>
</dbReference>
<evidence type="ECO:0000313" key="13">
    <source>
        <dbReference type="EMBL" id="MVN31876.1"/>
    </source>
</evidence>
<dbReference type="AlphaFoldDB" id="A0A369M8V1"/>
<reference evidence="16 19" key="1">
    <citation type="journal article" date="2005" name="Appl. Environ. Microbiol.">
        <title>Intestinal bacterial communities that produce active estrogen-like compounds enterodiol and enterolactone in humans.</title>
        <authorList>
            <person name="Clavel T."/>
            <person name="Henderson G."/>
            <person name="Alpert C.A."/>
            <person name="Philippe C."/>
            <person name="Rigottier-Gois L."/>
            <person name="Dore J."/>
            <person name="Blaut M."/>
        </authorList>
    </citation>
    <scope>NUCLEOTIDE SEQUENCE [LARGE SCALE GENOMIC DNA]</scope>
    <source>
        <strain evidence="16 19">SECO-MT75m2</strain>
    </source>
</reference>
<comment type="caution">
    <text evidence="14">The sequence shown here is derived from an EMBL/GenBank/DDBJ whole genome shotgun (WGS) entry which is preliminary data.</text>
</comment>
<keyword evidence="6 9" id="KW-0235">DNA replication</keyword>
<reference evidence="13 20" key="4">
    <citation type="submission" date="2019-11" db="EMBL/GenBank/DDBJ databases">
        <title>Whole genome shotgun sequencing (WGS) data from Adlercreutzia equolifaciens ResAG-91, Eggerthella lenta MRI-F36, MRI-F37, MRI-F40, ResAG-49, ResAG-88, ResAG-121, ResAG-145, and Gordonibacter sp. ResAG-5, ResAG-26, ResAG-43, ResAG-50, ResAG-59.</title>
        <authorList>
            <person name="Stoll D.A."/>
            <person name="Danylec N."/>
            <person name="Franz C.M.A.P."/>
            <person name="Huch M."/>
        </authorList>
    </citation>
    <scope>NUCLEOTIDE SEQUENCE [LARGE SCALE GENOMIC DNA]</scope>
    <source>
        <strain evidence="13 20">ResAG-88</strain>
    </source>
</reference>
<dbReference type="InterPro" id="IPR022635">
    <property type="entry name" value="DNA_polIII_beta_C"/>
</dbReference>
<dbReference type="PANTHER" id="PTHR30478">
    <property type="entry name" value="DNA POLYMERASE III SUBUNIT BETA"/>
    <property type="match status" value="1"/>
</dbReference>
<feature type="domain" description="DNA polymerase III beta sliding clamp N-terminal" evidence="10">
    <location>
        <begin position="1"/>
        <end position="116"/>
    </location>
</feature>
<feature type="domain" description="DNA polymerase III beta sliding clamp central" evidence="11">
    <location>
        <begin position="128"/>
        <end position="241"/>
    </location>
</feature>
<dbReference type="GO" id="GO:0009360">
    <property type="term" value="C:DNA polymerase III complex"/>
    <property type="evidence" value="ECO:0007669"/>
    <property type="project" value="InterPro"/>
</dbReference>
<dbReference type="Proteomes" id="UP000312594">
    <property type="component" value="Unassembled WGS sequence"/>
</dbReference>
<comment type="function">
    <text evidence="9">Confers DNA tethering and processivity to DNA polymerases and other proteins. Acts as a clamp, forming a ring around DNA (a reaction catalyzed by the clamp-loading complex) which diffuses in an ATP-independent manner freely and bidirectionally along dsDNA. Initially characterized for its ability to contact the catalytic subunit of DNA polymerase III (Pol III), a complex, multichain enzyme responsible for most of the replicative synthesis in bacteria; Pol III exhibits 3'-5' exonuclease proofreading activity. The beta chain is required for initiation of replication as well as for processivity of DNA replication.</text>
</comment>
<dbReference type="GO" id="GO:0003887">
    <property type="term" value="F:DNA-directed DNA polymerase activity"/>
    <property type="evidence" value="ECO:0007669"/>
    <property type="project" value="UniProtKB-UniRule"/>
</dbReference>
<evidence type="ECO:0000313" key="15">
    <source>
        <dbReference type="EMBL" id="RDB82527.1"/>
    </source>
</evidence>
<comment type="subunit">
    <text evidence="9">Forms a ring-shaped head-to-tail homodimer around DNA.</text>
</comment>
<evidence type="ECO:0000256" key="3">
    <source>
        <dbReference type="ARBA" id="ARBA00022490"/>
    </source>
</evidence>
<dbReference type="RefSeq" id="WP_035584512.1">
    <property type="nucleotide sequence ID" value="NZ_CABHNG010000012.1"/>
</dbReference>
<evidence type="ECO:0000313" key="19">
    <source>
        <dbReference type="Proteomes" id="UP000312594"/>
    </source>
</evidence>
<dbReference type="EMBL" id="WPOM01000002">
    <property type="protein sequence ID" value="MVN31876.1"/>
    <property type="molecule type" value="Genomic_DNA"/>
</dbReference>
<dbReference type="SMART" id="SM00480">
    <property type="entry name" value="POL3Bc"/>
    <property type="match status" value="1"/>
</dbReference>
<dbReference type="GO" id="GO:0008408">
    <property type="term" value="F:3'-5' exonuclease activity"/>
    <property type="evidence" value="ECO:0007669"/>
    <property type="project" value="InterPro"/>
</dbReference>
<evidence type="ECO:0000256" key="6">
    <source>
        <dbReference type="ARBA" id="ARBA00022705"/>
    </source>
</evidence>
<protein>
    <recommendedName>
        <fullName evidence="9">Beta sliding clamp</fullName>
    </recommendedName>
</protein>
<reference evidence="16" key="3">
    <citation type="submission" date="2019-06" db="EMBL/GenBank/DDBJ databases">
        <authorList>
            <person name="Bisanz J.E."/>
            <person name="Turnbaugh P.J."/>
        </authorList>
    </citation>
    <scope>NUCLEOTIDE SEQUENCE</scope>
    <source>
        <strain evidence="16">SECO-MT75m2</strain>
    </source>
</reference>
<evidence type="ECO:0000313" key="16">
    <source>
        <dbReference type="EMBL" id="TNU88529.1"/>
    </source>
</evidence>
<evidence type="ECO:0000313" key="18">
    <source>
        <dbReference type="Proteomes" id="UP000253970"/>
    </source>
</evidence>